<evidence type="ECO:0000313" key="20">
    <source>
        <dbReference type="Proteomes" id="UP000295537"/>
    </source>
</evidence>
<protein>
    <recommendedName>
        <fullName evidence="5">Protease 3</fullName>
        <ecNumber evidence="4">3.4.24.55</ecNumber>
    </recommendedName>
    <alternativeName>
        <fullName evidence="13">Pitrilysin</fullName>
    </alternativeName>
    <alternativeName>
        <fullName evidence="12">Protease III</fullName>
    </alternativeName>
    <alternativeName>
        <fullName evidence="11">Protease pi</fullName>
    </alternativeName>
</protein>
<organism evidence="19 20">
    <name type="scientific">Nicoletella semolina</name>
    <dbReference type="NCBI Taxonomy" id="271160"/>
    <lineage>
        <taxon>Bacteria</taxon>
        <taxon>Pseudomonadati</taxon>
        <taxon>Pseudomonadota</taxon>
        <taxon>Gammaproteobacteria</taxon>
        <taxon>Pasteurellales</taxon>
        <taxon>Pasteurellaceae</taxon>
        <taxon>Nicoletella</taxon>
    </lineage>
</organism>
<dbReference type="InterPro" id="IPR001431">
    <property type="entry name" value="Pept_M16_Zn_BS"/>
</dbReference>
<dbReference type="InterPro" id="IPR007863">
    <property type="entry name" value="Peptidase_M16_C"/>
</dbReference>
<feature type="domain" description="Peptidase M16 middle/third" evidence="17">
    <location>
        <begin position="419"/>
        <end position="695"/>
    </location>
</feature>
<feature type="domain" description="Peptidase M16 N-terminal" evidence="15">
    <location>
        <begin position="72"/>
        <end position="195"/>
    </location>
</feature>
<dbReference type="Proteomes" id="UP000295537">
    <property type="component" value="Unassembled WGS sequence"/>
</dbReference>
<evidence type="ECO:0000259" key="16">
    <source>
        <dbReference type="Pfam" id="PF05193"/>
    </source>
</evidence>
<dbReference type="GO" id="GO:0006508">
    <property type="term" value="P:proteolysis"/>
    <property type="evidence" value="ECO:0007669"/>
    <property type="project" value="UniProtKB-KW"/>
</dbReference>
<evidence type="ECO:0000256" key="12">
    <source>
        <dbReference type="ARBA" id="ARBA00031184"/>
    </source>
</evidence>
<keyword evidence="6 19" id="KW-0645">Protease</keyword>
<dbReference type="FunFam" id="3.30.830.10:FF:000012">
    <property type="entry name" value="Protease 3"/>
    <property type="match status" value="1"/>
</dbReference>
<dbReference type="EC" id="3.4.24.55" evidence="4"/>
<dbReference type="GO" id="GO:0046872">
    <property type="term" value="F:metal ion binding"/>
    <property type="evidence" value="ECO:0007669"/>
    <property type="project" value="UniProtKB-KW"/>
</dbReference>
<dbReference type="OrthoDB" id="9811314at2"/>
<dbReference type="GO" id="GO:0004222">
    <property type="term" value="F:metalloendopeptidase activity"/>
    <property type="evidence" value="ECO:0007669"/>
    <property type="project" value="UniProtKB-EC"/>
</dbReference>
<dbReference type="RefSeq" id="WP_132501343.1">
    <property type="nucleotide sequence ID" value="NZ_LVXA01000001.1"/>
</dbReference>
<dbReference type="PANTHER" id="PTHR43690:SF18">
    <property type="entry name" value="INSULIN-DEGRADING ENZYME-RELATED"/>
    <property type="match status" value="1"/>
</dbReference>
<dbReference type="EMBL" id="SLXJ01000006">
    <property type="protein sequence ID" value="TCP17423.1"/>
    <property type="molecule type" value="Genomic_DNA"/>
</dbReference>
<dbReference type="Pfam" id="PF16187">
    <property type="entry name" value="Peptidase_M16_M"/>
    <property type="match status" value="1"/>
</dbReference>
<evidence type="ECO:0000259" key="18">
    <source>
        <dbReference type="Pfam" id="PF22456"/>
    </source>
</evidence>
<evidence type="ECO:0000313" key="19">
    <source>
        <dbReference type="EMBL" id="TCP17423.1"/>
    </source>
</evidence>
<evidence type="ECO:0000259" key="17">
    <source>
        <dbReference type="Pfam" id="PF16187"/>
    </source>
</evidence>
<dbReference type="InterPro" id="IPR011765">
    <property type="entry name" value="Pept_M16_N"/>
</dbReference>
<evidence type="ECO:0000259" key="15">
    <source>
        <dbReference type="Pfam" id="PF00675"/>
    </source>
</evidence>
<accession>A0A4R2N8X0</accession>
<dbReference type="PROSITE" id="PS00143">
    <property type="entry name" value="INSULINASE"/>
    <property type="match status" value="1"/>
</dbReference>
<keyword evidence="7" id="KW-0479">Metal-binding</keyword>
<name>A0A4R2N8X0_9PAST</name>
<feature type="domain" description="Coenzyme PQQ synthesis protein F-like C-terminal lobe" evidence="18">
    <location>
        <begin position="799"/>
        <end position="897"/>
    </location>
</feature>
<comment type="caution">
    <text evidence="19">The sequence shown here is derived from an EMBL/GenBank/DDBJ whole genome shotgun (WGS) entry which is preliminary data.</text>
</comment>
<dbReference type="GO" id="GO:0005737">
    <property type="term" value="C:cytoplasm"/>
    <property type="evidence" value="ECO:0007669"/>
    <property type="project" value="UniProtKB-ARBA"/>
</dbReference>
<evidence type="ECO:0000256" key="2">
    <source>
        <dbReference type="ARBA" id="ARBA00002184"/>
    </source>
</evidence>
<evidence type="ECO:0000256" key="10">
    <source>
        <dbReference type="ARBA" id="ARBA00023049"/>
    </source>
</evidence>
<dbReference type="InterPro" id="IPR011249">
    <property type="entry name" value="Metalloenz_LuxS/M16"/>
</dbReference>
<dbReference type="SUPFAM" id="SSF63411">
    <property type="entry name" value="LuxS/MPP-like metallohydrolase"/>
    <property type="match status" value="4"/>
</dbReference>
<dbReference type="Pfam" id="PF00675">
    <property type="entry name" value="Peptidase_M16"/>
    <property type="match status" value="1"/>
</dbReference>
<dbReference type="NCBIfam" id="NF011681">
    <property type="entry name" value="PRK15101.1"/>
    <property type="match status" value="1"/>
</dbReference>
<evidence type="ECO:0000256" key="5">
    <source>
        <dbReference type="ARBA" id="ARBA00017565"/>
    </source>
</evidence>
<evidence type="ECO:0000256" key="1">
    <source>
        <dbReference type="ARBA" id="ARBA00001947"/>
    </source>
</evidence>
<keyword evidence="8" id="KW-0378">Hydrolase</keyword>
<reference evidence="19 20" key="1">
    <citation type="submission" date="2019-03" db="EMBL/GenBank/DDBJ databases">
        <title>Genomic Encyclopedia of Type Strains, Phase IV (KMG-IV): sequencing the most valuable type-strain genomes for metagenomic binning, comparative biology and taxonomic classification.</title>
        <authorList>
            <person name="Goeker M."/>
        </authorList>
    </citation>
    <scope>NUCLEOTIDE SEQUENCE [LARGE SCALE GENOMIC DNA]</scope>
    <source>
        <strain evidence="19 20">DSM 16380</strain>
    </source>
</reference>
<dbReference type="Gene3D" id="3.30.830.10">
    <property type="entry name" value="Metalloenzyme, LuxS/M16 peptidase-like"/>
    <property type="match status" value="4"/>
</dbReference>
<evidence type="ECO:0000256" key="4">
    <source>
        <dbReference type="ARBA" id="ARBA00012449"/>
    </source>
</evidence>
<dbReference type="InterPro" id="IPR050626">
    <property type="entry name" value="Peptidase_M16"/>
</dbReference>
<evidence type="ECO:0000256" key="11">
    <source>
        <dbReference type="ARBA" id="ARBA00029597"/>
    </source>
</evidence>
<evidence type="ECO:0000256" key="9">
    <source>
        <dbReference type="ARBA" id="ARBA00022833"/>
    </source>
</evidence>
<evidence type="ECO:0000256" key="6">
    <source>
        <dbReference type="ARBA" id="ARBA00022670"/>
    </source>
</evidence>
<keyword evidence="20" id="KW-1185">Reference proteome</keyword>
<evidence type="ECO:0000256" key="7">
    <source>
        <dbReference type="ARBA" id="ARBA00022723"/>
    </source>
</evidence>
<dbReference type="Pfam" id="PF22456">
    <property type="entry name" value="PqqF-like_C_4"/>
    <property type="match status" value="1"/>
</dbReference>
<dbReference type="InterPro" id="IPR054734">
    <property type="entry name" value="PqqF-like_C_4"/>
</dbReference>
<dbReference type="InterPro" id="IPR032632">
    <property type="entry name" value="Peptidase_M16_M"/>
</dbReference>
<evidence type="ECO:0000256" key="14">
    <source>
        <dbReference type="RuleBase" id="RU004447"/>
    </source>
</evidence>
<keyword evidence="9" id="KW-0862">Zinc</keyword>
<dbReference type="Pfam" id="PF05193">
    <property type="entry name" value="Peptidase_M16_C"/>
    <property type="match status" value="1"/>
</dbReference>
<feature type="domain" description="Peptidase M16 C-terminal" evidence="16">
    <location>
        <begin position="233"/>
        <end position="413"/>
    </location>
</feature>
<keyword evidence="10" id="KW-0482">Metalloprotease</keyword>
<comment type="function">
    <text evidence="2">Endopeptidase that degrades small peptides of less than 7 kDa, such as glucagon and insulin.</text>
</comment>
<evidence type="ECO:0000256" key="3">
    <source>
        <dbReference type="ARBA" id="ARBA00007261"/>
    </source>
</evidence>
<gene>
    <name evidence="19" type="ORF">EV693_106113</name>
</gene>
<dbReference type="PANTHER" id="PTHR43690">
    <property type="entry name" value="NARDILYSIN"/>
    <property type="match status" value="1"/>
</dbReference>
<comment type="similarity">
    <text evidence="3 14">Belongs to the peptidase M16 family.</text>
</comment>
<sequence length="981" mass="112548">MKKNILTYTLFTTIYLVSTYPSITLAEVKPSIENRRSATNQLDYQLINKVINKSPTDHAVYQGIKLNNGIEVLLISDKNANKSLMSVGLPVGSMEDPILQQGLAHYLEHMILMGSKKYPQTNSLDNFLTKNGGYNNAYTAPDKTVYYLEVNHQAFSEAVDRLSDTFAQPLLSEKNAKKEIDAVNAEMVRAKSSDGFLIQDVNLATSNPQHPRTKFAVGNHVTLSDKPESKLQDELRKFYDDYYSANLMKAVLYSNLSIDELAKLATNTLGKIENKQISEPKVNVPFLRKEDKGIWINYKPVKPTKMLVLSFDYPEDKQAFKHKTGRYLSYLFSNNTDGTLSDYLIKNGLSNSGVEIDYTPDISRDRGDFSFYIELTDKGLKEKDKIISLVFQQVKKISQEGIKQSYFDELKENARQDFEHLQVEKNGNYIAYLVSQMLEYPIEHIIDQPYTISNIDKKAILDKLSGMTVDNLRVILIDENAKTDKKTQYFEAPYSVQNITQEQKQKWLDFSSNPEIKLPELNPYFAKDFSLISINEKRQKPAFIKQEKGTEIYAMPSYYFSNEPKAEVDIRFINLPENNELKPKISAALLGYMNELSQAKLMFQTSVAGMKADLSTEDNGITLSVNGYTQNIGKLLQDMIAGFSQFEITPEILLQAKQRFLEKLDKDEKENALRQANFAISNFSTYPYFEIDKKRETINQITIDDIKNTRQNLLNNATYLKGISVGNLSDEQVISITENLSKLVRNSNKNKGYGRYIDINNSQRKINYIKSISHEDNGFVISFFPNYYGEFEGLSRAILLRGIISRWYFDDLRTDKQLGYVVYANNTQIGKTSGIQFSVQSPTVSAASIMEHNQRFFDETLHKLVNLPEKEFEQYRTSLLEILQYKPESLSEEFSDFMLDYLRGNHSFDRKQKLIEHIKKLTKDEVIIFYKNAVIDKNSFIFASQTIGTNKTINQPAQLKGFEQINSIEALQKEFSIKHYD</sequence>
<evidence type="ECO:0000256" key="13">
    <source>
        <dbReference type="ARBA" id="ARBA00033450"/>
    </source>
</evidence>
<proteinExistence type="inferred from homology"/>
<comment type="cofactor">
    <cofactor evidence="1">
        <name>Zn(2+)</name>
        <dbReference type="ChEBI" id="CHEBI:29105"/>
    </cofactor>
</comment>
<dbReference type="AlphaFoldDB" id="A0A4R2N8X0"/>
<evidence type="ECO:0000256" key="8">
    <source>
        <dbReference type="ARBA" id="ARBA00022801"/>
    </source>
</evidence>